<dbReference type="AlphaFoldDB" id="A0ABD5Z494"/>
<dbReference type="SUPFAM" id="SSF46785">
    <property type="entry name" value="Winged helix' DNA-binding domain"/>
    <property type="match status" value="1"/>
</dbReference>
<gene>
    <name evidence="3" type="ORF">ACFQJ9_11530</name>
</gene>
<dbReference type="InterPro" id="IPR011991">
    <property type="entry name" value="ArsR-like_HTH"/>
</dbReference>
<dbReference type="InterPro" id="IPR036388">
    <property type="entry name" value="WH-like_DNA-bd_sf"/>
</dbReference>
<comment type="caution">
    <text evidence="3">The sequence shown here is derived from an EMBL/GenBank/DDBJ whole genome shotgun (WGS) entry which is preliminary data.</text>
</comment>
<sequence>MSSLDVDTEDLPESLEPAAAFALLGNETRIHILQELWRVDDRPLSFSELRRRVGVDDSAQFNYHLGKLTDHFVTKTDNGYDFRYAGEKVVRAILAGTFTDHVEMDLPVEGSCHECDGDLRAVYTDERLAVTCADCEARYGRYPFPPGGLADRSPTEVMSAFDQRVRHLHCLAADGVCPECSGRMETSFVECDGSREECATTDDFGLDVHVAHECEQCHHVVRSPVGLRLLDHSAVVSFYDDHGVELSSEPYWTLGWCVRDDTTEVLERDPWRVRVAIPLGDEILFVTMDENQRVTDVTRRSGTLEDTKGVV</sequence>
<dbReference type="Gene3D" id="1.10.10.10">
    <property type="entry name" value="Winged helix-like DNA-binding domain superfamily/Winged helix DNA-binding domain"/>
    <property type="match status" value="1"/>
</dbReference>
<evidence type="ECO:0000259" key="1">
    <source>
        <dbReference type="Pfam" id="PF24038"/>
    </source>
</evidence>
<dbReference type="Proteomes" id="UP001596447">
    <property type="component" value="Unassembled WGS sequence"/>
</dbReference>
<dbReference type="InterPro" id="IPR036390">
    <property type="entry name" value="WH_DNA-bd_sf"/>
</dbReference>
<dbReference type="Pfam" id="PF24042">
    <property type="entry name" value="DUF7351"/>
    <property type="match status" value="1"/>
</dbReference>
<keyword evidence="4" id="KW-1185">Reference proteome</keyword>
<feature type="domain" description="DUF7347" evidence="1">
    <location>
        <begin position="17"/>
        <end position="93"/>
    </location>
</feature>
<dbReference type="EMBL" id="JBHTAR010000011">
    <property type="protein sequence ID" value="MFC7200030.1"/>
    <property type="molecule type" value="Genomic_DNA"/>
</dbReference>
<dbReference type="InterPro" id="IPR055771">
    <property type="entry name" value="DUF7347"/>
</dbReference>
<feature type="domain" description="DUF7351" evidence="2">
    <location>
        <begin position="109"/>
        <end position="294"/>
    </location>
</feature>
<evidence type="ECO:0000313" key="4">
    <source>
        <dbReference type="Proteomes" id="UP001596447"/>
    </source>
</evidence>
<organism evidence="3 4">
    <name type="scientific">Halospeciosus flavus</name>
    <dbReference type="NCBI Taxonomy" id="3032283"/>
    <lineage>
        <taxon>Archaea</taxon>
        <taxon>Methanobacteriati</taxon>
        <taxon>Methanobacteriota</taxon>
        <taxon>Stenosarchaea group</taxon>
        <taxon>Halobacteria</taxon>
        <taxon>Halobacteriales</taxon>
        <taxon>Halobacteriaceae</taxon>
        <taxon>Halospeciosus</taxon>
    </lineage>
</organism>
<dbReference type="InterPro" id="IPR055775">
    <property type="entry name" value="DUF7351"/>
</dbReference>
<dbReference type="CDD" id="cd00090">
    <property type="entry name" value="HTH_ARSR"/>
    <property type="match status" value="1"/>
</dbReference>
<dbReference type="Pfam" id="PF24038">
    <property type="entry name" value="DUF7347"/>
    <property type="match status" value="1"/>
</dbReference>
<protein>
    <submittedName>
        <fullName evidence="3">Helix-turn-helix domain-containing protein</fullName>
    </submittedName>
</protein>
<name>A0ABD5Z494_9EURY</name>
<accession>A0ABD5Z494</accession>
<reference evidence="3 4" key="1">
    <citation type="journal article" date="2019" name="Int. J. Syst. Evol. Microbiol.">
        <title>The Global Catalogue of Microorganisms (GCM) 10K type strain sequencing project: providing services to taxonomists for standard genome sequencing and annotation.</title>
        <authorList>
            <consortium name="The Broad Institute Genomics Platform"/>
            <consortium name="The Broad Institute Genome Sequencing Center for Infectious Disease"/>
            <person name="Wu L."/>
            <person name="Ma J."/>
        </authorList>
    </citation>
    <scope>NUCLEOTIDE SEQUENCE [LARGE SCALE GENOMIC DNA]</scope>
    <source>
        <strain evidence="3 4">XZGYJ-43</strain>
    </source>
</reference>
<evidence type="ECO:0000313" key="3">
    <source>
        <dbReference type="EMBL" id="MFC7200030.1"/>
    </source>
</evidence>
<dbReference type="RefSeq" id="WP_279529950.1">
    <property type="nucleotide sequence ID" value="NZ_CP122312.1"/>
</dbReference>
<evidence type="ECO:0000259" key="2">
    <source>
        <dbReference type="Pfam" id="PF24042"/>
    </source>
</evidence>
<proteinExistence type="predicted"/>